<dbReference type="STRING" id="2741.SAMN04489866_10957"/>
<evidence type="ECO:0000256" key="1">
    <source>
        <dbReference type="ARBA" id="ARBA00001933"/>
    </source>
</evidence>
<evidence type="ECO:0000256" key="4">
    <source>
        <dbReference type="PIRSR" id="PIRSR006278-1"/>
    </source>
</evidence>
<dbReference type="OrthoDB" id="9801249at2"/>
<dbReference type="InterPro" id="IPR027278">
    <property type="entry name" value="ACCD_DCysDesulf"/>
</dbReference>
<feature type="modified residue" description="N6-(pyridoxal phosphate)lysine" evidence="5">
    <location>
        <position position="50"/>
    </location>
</feature>
<feature type="domain" description="Tryptophan synthase beta chain-like PALP" evidence="6">
    <location>
        <begin position="11"/>
        <end position="319"/>
    </location>
</feature>
<dbReference type="InterPro" id="IPR001926">
    <property type="entry name" value="TrpB-like_PALP"/>
</dbReference>
<evidence type="ECO:0000256" key="2">
    <source>
        <dbReference type="ARBA" id="ARBA00008639"/>
    </source>
</evidence>
<dbReference type="Gene3D" id="3.40.50.1100">
    <property type="match status" value="2"/>
</dbReference>
<protein>
    <submittedName>
        <fullName evidence="7">D-cysteine desulfhydrase</fullName>
    </submittedName>
</protein>
<accession>A0A1G6YEG8</accession>
<evidence type="ECO:0000256" key="5">
    <source>
        <dbReference type="PIRSR" id="PIRSR006278-2"/>
    </source>
</evidence>
<reference evidence="7 8" key="1">
    <citation type="submission" date="2016-10" db="EMBL/GenBank/DDBJ databases">
        <authorList>
            <person name="de Groot N.N."/>
        </authorList>
    </citation>
    <scope>NUCLEOTIDE SEQUENCE [LARGE SCALE GENOMIC DNA]</scope>
    <source>
        <strain evidence="7 8">DSM 20475</strain>
    </source>
</reference>
<dbReference type="NCBIfam" id="NF003031">
    <property type="entry name" value="PRK03910.1-4"/>
    <property type="match status" value="1"/>
</dbReference>
<organism evidence="7 8">
    <name type="scientific">Peptococcus niger</name>
    <dbReference type="NCBI Taxonomy" id="2741"/>
    <lineage>
        <taxon>Bacteria</taxon>
        <taxon>Bacillati</taxon>
        <taxon>Bacillota</taxon>
        <taxon>Clostridia</taxon>
        <taxon>Eubacteriales</taxon>
        <taxon>Peptococcaceae</taxon>
        <taxon>Peptococcus</taxon>
    </lineage>
</organism>
<name>A0A1G6YEG8_PEPNI</name>
<proteinExistence type="inferred from homology"/>
<dbReference type="Proteomes" id="UP000198995">
    <property type="component" value="Unassembled WGS sequence"/>
</dbReference>
<evidence type="ECO:0000256" key="3">
    <source>
        <dbReference type="ARBA" id="ARBA00022898"/>
    </source>
</evidence>
<feature type="active site" description="Nucleophile" evidence="4">
    <location>
        <position position="77"/>
    </location>
</feature>
<comment type="similarity">
    <text evidence="2">Belongs to the ACC deaminase/D-cysteine desulfhydrase family.</text>
</comment>
<dbReference type="InterPro" id="IPR005966">
    <property type="entry name" value="D-Cys_desShydrase"/>
</dbReference>
<comment type="cofactor">
    <cofactor evidence="1">
        <name>pyridoxal 5'-phosphate</name>
        <dbReference type="ChEBI" id="CHEBI:597326"/>
    </cofactor>
</comment>
<dbReference type="PIRSF" id="PIRSF006278">
    <property type="entry name" value="ACCD_DCysDesulf"/>
    <property type="match status" value="1"/>
</dbReference>
<keyword evidence="3 5" id="KW-0663">Pyridoxal phosphate</keyword>
<evidence type="ECO:0000313" key="8">
    <source>
        <dbReference type="Proteomes" id="UP000198995"/>
    </source>
</evidence>
<dbReference type="AlphaFoldDB" id="A0A1G6YEG8"/>
<dbReference type="GO" id="GO:0019148">
    <property type="term" value="F:D-cysteine desulfhydrase activity"/>
    <property type="evidence" value="ECO:0007669"/>
    <property type="project" value="TreeGrafter"/>
</dbReference>
<sequence>MNLAQFPRKRYTYGNTPIEYLPHFSKALGDVVNIYIKRDDLLGLTAGGNKTRKLEFLMADALQKGADTIITCGAVQSNHCRLTLAAAVKEGLACHLVLEERVKNSYNKDANGNNFLYRLLGADGYKVVDGGSDMMQAMEELAEELKSCGKRPYIIPGGGSNEIGALGYVSCAQEIMGQMFEQGLTFDSLVCASGSAGTHAGLLVGMEGNRMEMPIVGISVNRKKDVQEKVVHGLTQKLIKKLNLNFEIAKSKVTVFDDYVGDGYSLPTKAMVEAVNMLAKTEGILLDPVYTGKAMSGFIDLIRKGYFAQGSDVLFLHTGGSPALYSYTEVINGNTLEWNNR</sequence>
<dbReference type="SUPFAM" id="SSF53686">
    <property type="entry name" value="Tryptophan synthase beta subunit-like PLP-dependent enzymes"/>
    <property type="match status" value="1"/>
</dbReference>
<dbReference type="EMBL" id="FNAF01000009">
    <property type="protein sequence ID" value="SDD88789.1"/>
    <property type="molecule type" value="Genomic_DNA"/>
</dbReference>
<evidence type="ECO:0000259" key="6">
    <source>
        <dbReference type="Pfam" id="PF00291"/>
    </source>
</evidence>
<dbReference type="Pfam" id="PF00291">
    <property type="entry name" value="PALP"/>
    <property type="match status" value="1"/>
</dbReference>
<dbReference type="PANTHER" id="PTHR43780">
    <property type="entry name" value="1-AMINOCYCLOPROPANE-1-CARBOXYLATE DEAMINASE-RELATED"/>
    <property type="match status" value="1"/>
</dbReference>
<keyword evidence="8" id="KW-1185">Reference proteome</keyword>
<dbReference type="NCBIfam" id="TIGR01275">
    <property type="entry name" value="ACC_deam_rel"/>
    <property type="match status" value="1"/>
</dbReference>
<dbReference type="InterPro" id="IPR036052">
    <property type="entry name" value="TrpB-like_PALP_sf"/>
</dbReference>
<dbReference type="PANTHER" id="PTHR43780:SF2">
    <property type="entry name" value="1-AMINOCYCLOPROPANE-1-CARBOXYLATE DEAMINASE-RELATED"/>
    <property type="match status" value="1"/>
</dbReference>
<dbReference type="GO" id="GO:1901605">
    <property type="term" value="P:alpha-amino acid metabolic process"/>
    <property type="evidence" value="ECO:0007669"/>
    <property type="project" value="UniProtKB-ARBA"/>
</dbReference>
<gene>
    <name evidence="7" type="ORF">SAMN04489866_10957</name>
</gene>
<evidence type="ECO:0000313" key="7">
    <source>
        <dbReference type="EMBL" id="SDD88789.1"/>
    </source>
</evidence>